<proteinExistence type="predicted"/>
<feature type="region of interest" description="Disordered" evidence="1">
    <location>
        <begin position="161"/>
        <end position="192"/>
    </location>
</feature>
<dbReference type="AlphaFoldDB" id="A0A6V1Q839"/>
<organism evidence="2">
    <name type="scientific">Heterosigma akashiwo</name>
    <name type="common">Chromophytic alga</name>
    <name type="synonym">Heterosigma carterae</name>
    <dbReference type="NCBI Taxonomy" id="2829"/>
    <lineage>
        <taxon>Eukaryota</taxon>
        <taxon>Sar</taxon>
        <taxon>Stramenopiles</taxon>
        <taxon>Ochrophyta</taxon>
        <taxon>Raphidophyceae</taxon>
        <taxon>Chattonellales</taxon>
        <taxon>Chattonellaceae</taxon>
        <taxon>Heterosigma</taxon>
    </lineage>
</organism>
<feature type="region of interest" description="Disordered" evidence="1">
    <location>
        <begin position="95"/>
        <end position="146"/>
    </location>
</feature>
<name>A0A6V1Q839_HETAK</name>
<accession>A0A6V1Q839</accession>
<gene>
    <name evidence="2" type="ORF">HAKA00212_LOCUS10525</name>
</gene>
<evidence type="ECO:0000313" key="2">
    <source>
        <dbReference type="EMBL" id="CAE0631820.1"/>
    </source>
</evidence>
<evidence type="ECO:0000256" key="1">
    <source>
        <dbReference type="SAM" id="MobiDB-lite"/>
    </source>
</evidence>
<reference evidence="2" key="1">
    <citation type="submission" date="2021-01" db="EMBL/GenBank/DDBJ databases">
        <authorList>
            <person name="Corre E."/>
            <person name="Pelletier E."/>
            <person name="Niang G."/>
            <person name="Scheremetjew M."/>
            <person name="Finn R."/>
            <person name="Kale V."/>
            <person name="Holt S."/>
            <person name="Cochrane G."/>
            <person name="Meng A."/>
            <person name="Brown T."/>
            <person name="Cohen L."/>
        </authorList>
    </citation>
    <scope>NUCLEOTIDE SEQUENCE</scope>
    <source>
        <strain evidence="2">CCMP3107</strain>
    </source>
</reference>
<protein>
    <submittedName>
        <fullName evidence="2">Uncharacterized protein</fullName>
    </submittedName>
</protein>
<dbReference type="EMBL" id="HBIU01022672">
    <property type="protein sequence ID" value="CAE0631820.1"/>
    <property type="molecule type" value="Transcribed_RNA"/>
</dbReference>
<sequence length="250" mass="27353">MGNRDVQQRSIPLRFDRNEEPMELQKGEDIRALVTPSTGLPVMPSQHSQDHKKMAALFTENRVERIDKETPNSTSQNSIWGGGLSASCTTIDGLDLEDGDFLSEGDLNPSGESNDDEYNLPQQQQKRGLETGVSSPMKEISKRRRNNINIGAVEVRSKKNTEELVSTGEDCSACDDDDDDTNNHGPKIGDELMGHDKELCSTASNSSTTTKKQSQQLSSIFSKEATSGGNLSSVLDAMIFSQDDSDDAFC</sequence>